<dbReference type="InterPro" id="IPR050493">
    <property type="entry name" value="FAD-dep_Monooxygenase_BioMet"/>
</dbReference>
<keyword evidence="3" id="KW-0274">FAD</keyword>
<evidence type="ECO:0000313" key="7">
    <source>
        <dbReference type="EMBL" id="OCK75396.1"/>
    </source>
</evidence>
<accession>A0A8E2E122</accession>
<organism evidence="7 8">
    <name type="scientific">Lepidopterella palustris CBS 459.81</name>
    <dbReference type="NCBI Taxonomy" id="1314670"/>
    <lineage>
        <taxon>Eukaryota</taxon>
        <taxon>Fungi</taxon>
        <taxon>Dikarya</taxon>
        <taxon>Ascomycota</taxon>
        <taxon>Pezizomycotina</taxon>
        <taxon>Dothideomycetes</taxon>
        <taxon>Pleosporomycetidae</taxon>
        <taxon>Mytilinidiales</taxon>
        <taxon>Argynnaceae</taxon>
        <taxon>Lepidopterella</taxon>
    </lineage>
</organism>
<keyword evidence="5 7" id="KW-0503">Monooxygenase</keyword>
<evidence type="ECO:0000313" key="8">
    <source>
        <dbReference type="Proteomes" id="UP000250266"/>
    </source>
</evidence>
<gene>
    <name evidence="7" type="ORF">K432DRAFT_446739</name>
</gene>
<dbReference type="EMBL" id="KV745322">
    <property type="protein sequence ID" value="OCK75396.1"/>
    <property type="molecule type" value="Genomic_DNA"/>
</dbReference>
<name>A0A8E2E122_9PEZI</name>
<dbReference type="OrthoDB" id="16820at2759"/>
<evidence type="ECO:0000256" key="1">
    <source>
        <dbReference type="ARBA" id="ARBA00007992"/>
    </source>
</evidence>
<sequence length="425" mass="47773">MISSSTPKSVTIIGASVGGLTLGLALKKYGIQPRFFELRGPDQDLGGAMSLTPNSLRVLESIGAYSRIKPQGFICEAFTFMTDPEHEITGRLYFGQKDVYGYDCLRVTRKVIIRELTEMVKEVGVEIHYGKKFTKIVHEDANGVVFEFADGTREKAEMLIGADGIHSKVRSCIFPDIHPHYSGVLGLTYCFPRANWQHLEETFPLPCSLRGKQGSWIITPQTEGGKEIFVGRQLKYEQEDRSGWDTLLKDKQAMIDMIQRDPNEWSPLVQAAQAQVSTPEAHFLNVWPFYTLKMDGWHSSTGRVVIIGDAAHAIPPSAGQGANQAFESSYSLAMLLANLNGKVSLSDALKAWEAYRMERLEDVIRLTNRVMTLRMTEEERASMPEEMRWELDGSDAGKSQLGWLFLADIDRDVKNLVKTLDERDR</sequence>
<dbReference type="PANTHER" id="PTHR13789:SF316">
    <property type="entry name" value="FAD-BINDING DOMAIN-CONTAINING PROTEIN"/>
    <property type="match status" value="1"/>
</dbReference>
<dbReference type="GO" id="GO:0071949">
    <property type="term" value="F:FAD binding"/>
    <property type="evidence" value="ECO:0007669"/>
    <property type="project" value="InterPro"/>
</dbReference>
<evidence type="ECO:0000256" key="4">
    <source>
        <dbReference type="ARBA" id="ARBA00023002"/>
    </source>
</evidence>
<feature type="domain" description="FAD-binding" evidence="6">
    <location>
        <begin position="9"/>
        <end position="365"/>
    </location>
</feature>
<dbReference type="PRINTS" id="PR00420">
    <property type="entry name" value="RNGMNOXGNASE"/>
</dbReference>
<keyword evidence="2" id="KW-0285">Flavoprotein</keyword>
<evidence type="ECO:0000256" key="5">
    <source>
        <dbReference type="ARBA" id="ARBA00023033"/>
    </source>
</evidence>
<evidence type="ECO:0000259" key="6">
    <source>
        <dbReference type="Pfam" id="PF01494"/>
    </source>
</evidence>
<dbReference type="SUPFAM" id="SSF51905">
    <property type="entry name" value="FAD/NAD(P)-binding domain"/>
    <property type="match status" value="1"/>
</dbReference>
<evidence type="ECO:0000256" key="2">
    <source>
        <dbReference type="ARBA" id="ARBA00022630"/>
    </source>
</evidence>
<keyword evidence="8" id="KW-1185">Reference proteome</keyword>
<dbReference type="Pfam" id="PF01494">
    <property type="entry name" value="FAD_binding_3"/>
    <property type="match status" value="1"/>
</dbReference>
<dbReference type="PANTHER" id="PTHR13789">
    <property type="entry name" value="MONOOXYGENASE"/>
    <property type="match status" value="1"/>
</dbReference>
<dbReference type="InterPro" id="IPR036188">
    <property type="entry name" value="FAD/NAD-bd_sf"/>
</dbReference>
<dbReference type="InterPro" id="IPR002938">
    <property type="entry name" value="FAD-bd"/>
</dbReference>
<proteinExistence type="inferred from homology"/>
<comment type="similarity">
    <text evidence="1">Belongs to the paxM FAD-dependent monooxygenase family.</text>
</comment>
<dbReference type="AlphaFoldDB" id="A0A8E2E122"/>
<dbReference type="GO" id="GO:0004497">
    <property type="term" value="F:monooxygenase activity"/>
    <property type="evidence" value="ECO:0007669"/>
    <property type="project" value="UniProtKB-KW"/>
</dbReference>
<dbReference type="Proteomes" id="UP000250266">
    <property type="component" value="Unassembled WGS sequence"/>
</dbReference>
<keyword evidence="4" id="KW-0560">Oxidoreductase</keyword>
<protein>
    <submittedName>
        <fullName evidence="7">Kynurenine 3-monooxygenase</fullName>
    </submittedName>
</protein>
<reference evidence="7 8" key="1">
    <citation type="journal article" date="2016" name="Nat. Commun.">
        <title>Ectomycorrhizal ecology is imprinted in the genome of the dominant symbiotic fungus Cenococcum geophilum.</title>
        <authorList>
            <consortium name="DOE Joint Genome Institute"/>
            <person name="Peter M."/>
            <person name="Kohler A."/>
            <person name="Ohm R.A."/>
            <person name="Kuo A."/>
            <person name="Krutzmann J."/>
            <person name="Morin E."/>
            <person name="Arend M."/>
            <person name="Barry K.W."/>
            <person name="Binder M."/>
            <person name="Choi C."/>
            <person name="Clum A."/>
            <person name="Copeland A."/>
            <person name="Grisel N."/>
            <person name="Haridas S."/>
            <person name="Kipfer T."/>
            <person name="LaButti K."/>
            <person name="Lindquist E."/>
            <person name="Lipzen A."/>
            <person name="Maire R."/>
            <person name="Meier B."/>
            <person name="Mihaltcheva S."/>
            <person name="Molinier V."/>
            <person name="Murat C."/>
            <person name="Poggeler S."/>
            <person name="Quandt C.A."/>
            <person name="Sperisen C."/>
            <person name="Tritt A."/>
            <person name="Tisserant E."/>
            <person name="Crous P.W."/>
            <person name="Henrissat B."/>
            <person name="Nehls U."/>
            <person name="Egli S."/>
            <person name="Spatafora J.W."/>
            <person name="Grigoriev I.V."/>
            <person name="Martin F.M."/>
        </authorList>
    </citation>
    <scope>NUCLEOTIDE SEQUENCE [LARGE SCALE GENOMIC DNA]</scope>
    <source>
        <strain evidence="7 8">CBS 459.81</strain>
    </source>
</reference>
<evidence type="ECO:0000256" key="3">
    <source>
        <dbReference type="ARBA" id="ARBA00022827"/>
    </source>
</evidence>
<dbReference type="Gene3D" id="3.50.50.60">
    <property type="entry name" value="FAD/NAD(P)-binding domain"/>
    <property type="match status" value="1"/>
</dbReference>